<organism evidence="2 3">
    <name type="scientific">Anaerolinea thermophila</name>
    <dbReference type="NCBI Taxonomy" id="167964"/>
    <lineage>
        <taxon>Bacteria</taxon>
        <taxon>Bacillati</taxon>
        <taxon>Chloroflexota</taxon>
        <taxon>Anaerolineae</taxon>
        <taxon>Anaerolineales</taxon>
        <taxon>Anaerolineaceae</taxon>
        <taxon>Anaerolinea</taxon>
    </lineage>
</organism>
<comment type="caution">
    <text evidence="2">The sequence shown here is derived from an EMBL/GenBank/DDBJ whole genome shotgun (WGS) entry which is preliminary data.</text>
</comment>
<sequence length="210" mass="24380">MKTKYHVEITQNVLQEYFSQENLKKIIKANIQQDRVKNQFGHDYIHFDGSAFSEGFTYIEDQKAILLKSVEDSDFQTAWAALGRILHSWQDFYSHSNYVQLWHQTTENPSPEEIDHNDPEIFNSPKLISGKNYGIIEFFAMVPGLSRLIKPLMPADSHAKMNLDSPKSGPYFEFAFIAAQKRTKQEINVILHQLFTLDIKREAIHVYLGK</sequence>
<gene>
    <name evidence="2" type="ORF">XD73_1117</name>
</gene>
<evidence type="ECO:0000259" key="1">
    <source>
        <dbReference type="Pfam" id="PF25107"/>
    </source>
</evidence>
<evidence type="ECO:0000313" key="3">
    <source>
        <dbReference type="Proteomes" id="UP000064249"/>
    </source>
</evidence>
<protein>
    <recommendedName>
        <fullName evidence="1">VWA7 N-terminal domain-containing protein</fullName>
    </recommendedName>
</protein>
<dbReference type="AlphaFoldDB" id="A0A101FX07"/>
<proteinExistence type="predicted"/>
<accession>A0A101FX07</accession>
<dbReference type="InterPro" id="IPR056862">
    <property type="entry name" value="VWA7_N"/>
</dbReference>
<name>A0A101FX07_9CHLR</name>
<dbReference type="EMBL" id="LGFU01000092">
    <property type="protein sequence ID" value="KUK46008.1"/>
    <property type="molecule type" value="Genomic_DNA"/>
</dbReference>
<reference evidence="2 3" key="1">
    <citation type="journal article" date="2015" name="MBio">
        <title>Genome-Resolved Metagenomic Analysis Reveals Roles for Candidate Phyla and Other Microbial Community Members in Biogeochemical Transformations in Oil Reservoirs.</title>
        <authorList>
            <person name="Hu P."/>
            <person name="Tom L."/>
            <person name="Singh A."/>
            <person name="Thomas B.C."/>
            <person name="Baker B.J."/>
            <person name="Piceno Y.M."/>
            <person name="Andersen G.L."/>
            <person name="Banfield J.F."/>
        </authorList>
    </citation>
    <scope>NUCLEOTIDE SEQUENCE [LARGE SCALE GENOMIC DNA]</scope>
    <source>
        <strain evidence="2">46_16</strain>
    </source>
</reference>
<dbReference type="Pfam" id="PF25107">
    <property type="entry name" value="VWA7_N"/>
    <property type="match status" value="1"/>
</dbReference>
<evidence type="ECO:0000313" key="2">
    <source>
        <dbReference type="EMBL" id="KUK46008.1"/>
    </source>
</evidence>
<feature type="domain" description="VWA7 N-terminal" evidence="1">
    <location>
        <begin position="20"/>
        <end position="104"/>
    </location>
</feature>
<dbReference type="Proteomes" id="UP000064249">
    <property type="component" value="Unassembled WGS sequence"/>
</dbReference>